<evidence type="ECO:0000313" key="1">
    <source>
        <dbReference type="EMBL" id="ALC76568.1"/>
    </source>
</evidence>
<gene>
    <name evidence="1" type="primary">AC4</name>
</gene>
<accession>A0A0M3R7J6</accession>
<organism evidence="1">
    <name type="scientific">Rhynchosia golden mosaic Yucatan virus</name>
    <dbReference type="NCBI Taxonomy" id="457286"/>
    <lineage>
        <taxon>Viruses</taxon>
        <taxon>Monodnaviria</taxon>
        <taxon>Shotokuvirae</taxon>
        <taxon>Cressdnaviricota</taxon>
        <taxon>Repensiviricetes</taxon>
        <taxon>Geplafuvirales</taxon>
        <taxon>Geminiviridae</taxon>
        <taxon>Begomovirus</taxon>
    </lineage>
</organism>
<name>A0A0M3R7J6_9GEMI</name>
<protein>
    <submittedName>
        <fullName evidence="1">AC4 protein</fullName>
    </submittedName>
</protein>
<sequence length="121" mass="13479">MNVCRCFNICHGQSSNPHTSGSQERNIQTGSHTYTASSNFQESPTSRMLDFSTSLTPEGLPIFTQTFRQPKTPMPSRTTSPKMVIIVNPGNTKCLGVQRPIKTTYITTPSMQEVKKRLSQL</sequence>
<reference evidence="1" key="1">
    <citation type="submission" date="2015-01" db="EMBL/GenBank/DDBJ databases">
        <title>Rhynchosia minima in Jamaica Hosts Multiple Begomoviruses.</title>
        <authorList>
            <person name="Young D.A."/>
            <person name="Amarakoon I.I."/>
            <person name="Collins-Fairclough A.M."/>
            <person name="Hernandez-Zepeda C."/>
            <person name="Brown J.K."/>
            <person name="Martin D.P."/>
            <person name="Roye M.E."/>
        </authorList>
    </citation>
    <scope>NUCLEOTIDE SEQUENCE</scope>
</reference>
<dbReference type="EMBL" id="KP641347">
    <property type="protein sequence ID" value="ALC76568.1"/>
    <property type="molecule type" value="Genomic_DNA"/>
</dbReference>
<proteinExistence type="predicted"/>